<proteinExistence type="predicted"/>
<organism evidence="1 2">
    <name type="scientific">Labilithrix luteola</name>
    <dbReference type="NCBI Taxonomy" id="1391654"/>
    <lineage>
        <taxon>Bacteria</taxon>
        <taxon>Pseudomonadati</taxon>
        <taxon>Myxococcota</taxon>
        <taxon>Polyangia</taxon>
        <taxon>Polyangiales</taxon>
        <taxon>Labilitrichaceae</taxon>
        <taxon>Labilithrix</taxon>
    </lineage>
</organism>
<accession>A0A0K1Q6Q2</accession>
<keyword evidence="2" id="KW-1185">Reference proteome</keyword>
<dbReference type="AlphaFoldDB" id="A0A0K1Q6Q2"/>
<evidence type="ECO:0000313" key="2">
    <source>
        <dbReference type="Proteomes" id="UP000064967"/>
    </source>
</evidence>
<gene>
    <name evidence="1" type="ORF">AKJ09_07753</name>
</gene>
<protein>
    <submittedName>
        <fullName evidence="1">Uncharacterized protein</fullName>
    </submittedName>
</protein>
<reference evidence="1 2" key="1">
    <citation type="submission" date="2015-08" db="EMBL/GenBank/DDBJ databases">
        <authorList>
            <person name="Babu N.S."/>
            <person name="Beckwith C.J."/>
            <person name="Beseler K.G."/>
            <person name="Brison A."/>
            <person name="Carone J.V."/>
            <person name="Caskin T.P."/>
            <person name="Diamond M."/>
            <person name="Durham M.E."/>
            <person name="Foxe J.M."/>
            <person name="Go M."/>
            <person name="Henderson B.A."/>
            <person name="Jones I.B."/>
            <person name="McGettigan J.A."/>
            <person name="Micheletti S.J."/>
            <person name="Nasrallah M.E."/>
            <person name="Ortiz D."/>
            <person name="Piller C.R."/>
            <person name="Privatt S.R."/>
            <person name="Schneider S.L."/>
            <person name="Sharp S."/>
            <person name="Smith T.C."/>
            <person name="Stanton J.D."/>
            <person name="Ullery H.E."/>
            <person name="Wilson R.J."/>
            <person name="Serrano M.G."/>
            <person name="Buck G."/>
            <person name="Lee V."/>
            <person name="Wang Y."/>
            <person name="Carvalho R."/>
            <person name="Voegtly L."/>
            <person name="Shi R."/>
            <person name="Duckworth R."/>
            <person name="Johnson A."/>
            <person name="Loviza R."/>
            <person name="Walstead R."/>
            <person name="Shah Z."/>
            <person name="Kiflezghi M."/>
            <person name="Wade K."/>
            <person name="Ball S.L."/>
            <person name="Bradley K.W."/>
            <person name="Asai D.J."/>
            <person name="Bowman C.A."/>
            <person name="Russell D.A."/>
            <person name="Pope W.H."/>
            <person name="Jacobs-Sera D."/>
            <person name="Hendrix R.W."/>
            <person name="Hatfull G.F."/>
        </authorList>
    </citation>
    <scope>NUCLEOTIDE SEQUENCE [LARGE SCALE GENOMIC DNA]</scope>
    <source>
        <strain evidence="1 2">DSM 27648</strain>
    </source>
</reference>
<dbReference type="STRING" id="1391654.AKJ09_07753"/>
<dbReference type="KEGG" id="llu:AKJ09_07753"/>
<dbReference type="Proteomes" id="UP000064967">
    <property type="component" value="Chromosome"/>
</dbReference>
<evidence type="ECO:0000313" key="1">
    <source>
        <dbReference type="EMBL" id="AKV01090.1"/>
    </source>
</evidence>
<sequence length="91" mass="10155">MVTSGCNGKATPADCTEMLDKYIDMVIAGDPELAQLPPNEARAAREMKKAVRKADPSYRRVEQQCESEISRSEYRCAMKAPTPETWQACID</sequence>
<name>A0A0K1Q6Q2_9BACT</name>
<dbReference type="EMBL" id="CP012333">
    <property type="protein sequence ID" value="AKV01090.1"/>
    <property type="molecule type" value="Genomic_DNA"/>
</dbReference>